<evidence type="ECO:0000313" key="2">
    <source>
        <dbReference type="EMBL" id="MBX64496.1"/>
    </source>
</evidence>
<accession>A0A2P2QBX6</accession>
<dbReference type="EMBL" id="GGEC01084012">
    <property type="protein sequence ID" value="MBX64496.1"/>
    <property type="molecule type" value="Transcribed_RNA"/>
</dbReference>
<reference evidence="2" key="1">
    <citation type="submission" date="2018-02" db="EMBL/GenBank/DDBJ databases">
        <title>Rhizophora mucronata_Transcriptome.</title>
        <authorList>
            <person name="Meera S.P."/>
            <person name="Sreeshan A."/>
            <person name="Augustine A."/>
        </authorList>
    </citation>
    <scope>NUCLEOTIDE SEQUENCE</scope>
    <source>
        <tissue evidence="2">Leaf</tissue>
    </source>
</reference>
<proteinExistence type="predicted"/>
<dbReference type="AlphaFoldDB" id="A0A2P2QBX6"/>
<protein>
    <submittedName>
        <fullName evidence="2">Uncharacterized protein</fullName>
    </submittedName>
</protein>
<keyword evidence="1" id="KW-0812">Transmembrane</keyword>
<keyword evidence="1" id="KW-1133">Transmembrane helix</keyword>
<keyword evidence="1" id="KW-0472">Membrane</keyword>
<organism evidence="2">
    <name type="scientific">Rhizophora mucronata</name>
    <name type="common">Asiatic mangrove</name>
    <dbReference type="NCBI Taxonomy" id="61149"/>
    <lineage>
        <taxon>Eukaryota</taxon>
        <taxon>Viridiplantae</taxon>
        <taxon>Streptophyta</taxon>
        <taxon>Embryophyta</taxon>
        <taxon>Tracheophyta</taxon>
        <taxon>Spermatophyta</taxon>
        <taxon>Magnoliopsida</taxon>
        <taxon>eudicotyledons</taxon>
        <taxon>Gunneridae</taxon>
        <taxon>Pentapetalae</taxon>
        <taxon>rosids</taxon>
        <taxon>fabids</taxon>
        <taxon>Malpighiales</taxon>
        <taxon>Rhizophoraceae</taxon>
        <taxon>Rhizophora</taxon>
    </lineage>
</organism>
<name>A0A2P2QBX6_RHIMU</name>
<sequence length="30" mass="3481">MMYCFDETLYMSMIIFLQMHAAGSLLVGYT</sequence>
<feature type="transmembrane region" description="Helical" evidence="1">
    <location>
        <begin position="9"/>
        <end position="29"/>
    </location>
</feature>
<evidence type="ECO:0000256" key="1">
    <source>
        <dbReference type="SAM" id="Phobius"/>
    </source>
</evidence>